<accession>A0A2S8NVF7</accession>
<evidence type="ECO:0000256" key="2">
    <source>
        <dbReference type="ARBA" id="ARBA00005340"/>
    </source>
</evidence>
<dbReference type="FunFam" id="3.20.20.150:FF:000001">
    <property type="entry name" value="Probable endonuclease 4"/>
    <property type="match status" value="1"/>
</dbReference>
<dbReference type="GO" id="GO:0006284">
    <property type="term" value="P:base-excision repair"/>
    <property type="evidence" value="ECO:0007669"/>
    <property type="project" value="TreeGrafter"/>
</dbReference>
<organism evidence="9 10">
    <name type="scientific">Candidatus Phytoplasma phoenicium</name>
    <dbReference type="NCBI Taxonomy" id="198422"/>
    <lineage>
        <taxon>Bacteria</taxon>
        <taxon>Bacillati</taxon>
        <taxon>Mycoplasmatota</taxon>
        <taxon>Mollicutes</taxon>
        <taxon>Acholeplasmatales</taxon>
        <taxon>Acholeplasmataceae</taxon>
        <taxon>Candidatus Phytoplasma</taxon>
        <taxon>16SrIX (Pigeon pea witches'-broom group)</taxon>
    </lineage>
</organism>
<dbReference type="InterPro" id="IPR036237">
    <property type="entry name" value="Xyl_isomerase-like_sf"/>
</dbReference>
<dbReference type="GO" id="GO:0003677">
    <property type="term" value="F:DNA binding"/>
    <property type="evidence" value="ECO:0007669"/>
    <property type="project" value="InterPro"/>
</dbReference>
<dbReference type="GO" id="GO:0008270">
    <property type="term" value="F:zinc ion binding"/>
    <property type="evidence" value="ECO:0007669"/>
    <property type="project" value="InterPro"/>
</dbReference>
<evidence type="ECO:0000313" key="9">
    <source>
        <dbReference type="EMBL" id="PQP79974.1"/>
    </source>
</evidence>
<feature type="domain" description="Xylose isomerase-like TIM barrel" evidence="8">
    <location>
        <begin position="21"/>
        <end position="276"/>
    </location>
</feature>
<keyword evidence="6" id="KW-0862">Zinc</keyword>
<evidence type="ECO:0000256" key="5">
    <source>
        <dbReference type="ARBA" id="ARBA00022801"/>
    </source>
</evidence>
<evidence type="ECO:0000256" key="6">
    <source>
        <dbReference type="ARBA" id="ARBA00022833"/>
    </source>
</evidence>
<evidence type="ECO:0000259" key="8">
    <source>
        <dbReference type="Pfam" id="PF01261"/>
    </source>
</evidence>
<dbReference type="NCBIfam" id="NF002196">
    <property type="entry name" value="PRK01060.1-1"/>
    <property type="match status" value="1"/>
</dbReference>
<proteinExistence type="inferred from homology"/>
<keyword evidence="4" id="KW-0227">DNA damage</keyword>
<feature type="non-terminal residue" evidence="9">
    <location>
        <position position="277"/>
    </location>
</feature>
<dbReference type="AlphaFoldDB" id="A0A2S8NVF7"/>
<evidence type="ECO:0000313" key="10">
    <source>
        <dbReference type="Proteomes" id="UP000238672"/>
    </source>
</evidence>
<evidence type="ECO:0000256" key="3">
    <source>
        <dbReference type="ARBA" id="ARBA00022723"/>
    </source>
</evidence>
<dbReference type="GO" id="GO:0008081">
    <property type="term" value="F:phosphoric diester hydrolase activity"/>
    <property type="evidence" value="ECO:0007669"/>
    <property type="project" value="TreeGrafter"/>
</dbReference>
<dbReference type="PROSITE" id="PS00729">
    <property type="entry name" value="AP_NUCLEASE_F2_1"/>
    <property type="match status" value="1"/>
</dbReference>
<dbReference type="Gene3D" id="3.20.20.150">
    <property type="entry name" value="Divalent-metal-dependent TIM barrel enzymes"/>
    <property type="match status" value="1"/>
</dbReference>
<dbReference type="SUPFAM" id="SSF51658">
    <property type="entry name" value="Xylose isomerase-like"/>
    <property type="match status" value="1"/>
</dbReference>
<dbReference type="PANTHER" id="PTHR21445">
    <property type="entry name" value="ENDONUCLEASE IV ENDODEOXYRIBONUCLEASE IV"/>
    <property type="match status" value="1"/>
</dbReference>
<name>A0A2S8NVF7_9MOLU</name>
<dbReference type="NCBIfam" id="TIGR00587">
    <property type="entry name" value="nfo"/>
    <property type="match status" value="1"/>
</dbReference>
<evidence type="ECO:0000256" key="7">
    <source>
        <dbReference type="ARBA" id="ARBA00023204"/>
    </source>
</evidence>
<keyword evidence="10" id="KW-1185">Reference proteome</keyword>
<keyword evidence="5" id="KW-0378">Hydrolase</keyword>
<evidence type="ECO:0000256" key="4">
    <source>
        <dbReference type="ARBA" id="ARBA00022763"/>
    </source>
</evidence>
<evidence type="ECO:0000256" key="1">
    <source>
        <dbReference type="ARBA" id="ARBA00001947"/>
    </source>
</evidence>
<dbReference type="PROSITE" id="PS00730">
    <property type="entry name" value="AP_NUCLEASE_F2_2"/>
    <property type="match status" value="1"/>
</dbReference>
<reference evidence="9 10" key="1">
    <citation type="submission" date="2018-02" db="EMBL/GenBank/DDBJ databases">
        <title>Metagenomics reveals mixed infection of spiroplasma and phytoplasma in chicory.</title>
        <authorList>
            <person name="Polano C."/>
            <person name="Moruzzi S."/>
            <person name="Ermacora P."/>
            <person name="Ferrini F."/>
            <person name="Martini M."/>
            <person name="Firrao G."/>
        </authorList>
    </citation>
    <scope>NUCLEOTIDE SEQUENCE [LARGE SCALE GENOMIC DNA]</scope>
    <source>
        <strain evidence="9 10">ChiP</strain>
    </source>
</reference>
<dbReference type="Proteomes" id="UP000238672">
    <property type="component" value="Unassembled WGS sequence"/>
</dbReference>
<comment type="cofactor">
    <cofactor evidence="1">
        <name>Zn(2+)</name>
        <dbReference type="ChEBI" id="CHEBI:29105"/>
    </cofactor>
</comment>
<dbReference type="PANTHER" id="PTHR21445:SF0">
    <property type="entry name" value="APURINIC-APYRIMIDINIC ENDONUCLEASE"/>
    <property type="match status" value="1"/>
</dbReference>
<protein>
    <submittedName>
        <fullName evidence="9">Deoxyribonuclease IV</fullName>
    </submittedName>
</protein>
<dbReference type="HAMAP" id="MF_00152">
    <property type="entry name" value="Nfo"/>
    <property type="match status" value="1"/>
</dbReference>
<dbReference type="PROSITE" id="PS00731">
    <property type="entry name" value="AP_NUCLEASE_F2_3"/>
    <property type="match status" value="1"/>
</dbReference>
<gene>
    <name evidence="9" type="ORF">C6B37_00250</name>
</gene>
<dbReference type="InterPro" id="IPR018246">
    <property type="entry name" value="AP_endonuc_F2_Zn_BS"/>
</dbReference>
<dbReference type="InterPro" id="IPR013022">
    <property type="entry name" value="Xyl_isomerase-like_TIM-brl"/>
</dbReference>
<dbReference type="SMART" id="SM00518">
    <property type="entry name" value="AP2Ec"/>
    <property type="match status" value="1"/>
</dbReference>
<dbReference type="EMBL" id="PUUG01000002">
    <property type="protein sequence ID" value="PQP79974.1"/>
    <property type="molecule type" value="Genomic_DNA"/>
</dbReference>
<keyword evidence="3" id="KW-0479">Metal-binding</keyword>
<dbReference type="InterPro" id="IPR001719">
    <property type="entry name" value="AP_endonuc_2"/>
</dbReference>
<dbReference type="CDD" id="cd00019">
    <property type="entry name" value="AP2Ec"/>
    <property type="match status" value="1"/>
</dbReference>
<dbReference type="GO" id="GO:0003906">
    <property type="term" value="F:DNA-(apurinic or apyrimidinic site) endonuclease activity"/>
    <property type="evidence" value="ECO:0007669"/>
    <property type="project" value="TreeGrafter"/>
</dbReference>
<comment type="caution">
    <text evidence="9">The sequence shown here is derived from an EMBL/GenBank/DDBJ whole genome shotgun (WGS) entry which is preliminary data.</text>
</comment>
<sequence>MIKIGSHVSFSKPYMYLTSLKQALSFDANTFMIYSGPPQNTIRTTLENAYIDETLSKMINSGIYFNDLVGHAPYIINLANPSKVVRDFSISFLIQELKRFHKLHISQMVLHPGNAINKNRKQAIQWIAEGINQIFKSTPYLSTKICLETMAGKGTEIGCSFQELKQIIDLIHDKSRIAICFDTCHVFDSGYDIKNNFEAVLNEFVSWIDLKYLSVFHINDSKNLLGSKKDRHENIGFGHIGFDSLIKIIYHPAFLHLPKILETPFINSSPPYKEEIE</sequence>
<dbReference type="Pfam" id="PF01261">
    <property type="entry name" value="AP_endonuc_2"/>
    <property type="match status" value="1"/>
</dbReference>
<keyword evidence="7" id="KW-0234">DNA repair</keyword>
<dbReference type="PROSITE" id="PS51432">
    <property type="entry name" value="AP_NUCLEASE_F2_4"/>
    <property type="match status" value="1"/>
</dbReference>
<comment type="similarity">
    <text evidence="2">Belongs to the AP endonuclease 2 family.</text>
</comment>